<dbReference type="AlphaFoldDB" id="A0A7N2MVY6"/>
<evidence type="ECO:0000313" key="1">
    <source>
        <dbReference type="EnsemblPlants" id="QL11p018190:mrna"/>
    </source>
</evidence>
<sequence>MKILSLNCREAVQELRCLISEEGPKILLFLFPSNTKFVDVMDTALKKLPAIVFDTLCIACWIIWLRRNKLVFDNIAPSHKDLWTRAEVYRLDFMEVQQKNVQMNVILAATWKPPQIDSIHKLNVANVAIFQSKKFTSVGFGLIIRNNKGEVLAASFDRVEKSLNPLCTVAFIIRKALLSAKVLVFQKWKWNAIH</sequence>
<dbReference type="EnsemblPlants" id="QL11p018190:mrna">
    <property type="protein sequence ID" value="QL11p018190:mrna"/>
    <property type="gene ID" value="QL11p018190"/>
</dbReference>
<reference evidence="1 2" key="1">
    <citation type="journal article" date="2016" name="G3 (Bethesda)">
        <title>First Draft Assembly and Annotation of the Genome of a California Endemic Oak Quercus lobata Nee (Fagaceae).</title>
        <authorList>
            <person name="Sork V.L."/>
            <person name="Fitz-Gibbon S.T."/>
            <person name="Puiu D."/>
            <person name="Crepeau M."/>
            <person name="Gugger P.F."/>
            <person name="Sherman R."/>
            <person name="Stevens K."/>
            <person name="Langley C.H."/>
            <person name="Pellegrini M."/>
            <person name="Salzberg S.L."/>
        </authorList>
    </citation>
    <scope>NUCLEOTIDE SEQUENCE [LARGE SCALE GENOMIC DNA]</scope>
    <source>
        <strain evidence="1 2">cv. SW786</strain>
    </source>
</reference>
<keyword evidence="2" id="KW-1185">Reference proteome</keyword>
<evidence type="ECO:0008006" key="3">
    <source>
        <dbReference type="Google" id="ProtNLM"/>
    </source>
</evidence>
<organism evidence="1 2">
    <name type="scientific">Quercus lobata</name>
    <name type="common">Valley oak</name>
    <dbReference type="NCBI Taxonomy" id="97700"/>
    <lineage>
        <taxon>Eukaryota</taxon>
        <taxon>Viridiplantae</taxon>
        <taxon>Streptophyta</taxon>
        <taxon>Embryophyta</taxon>
        <taxon>Tracheophyta</taxon>
        <taxon>Spermatophyta</taxon>
        <taxon>Magnoliopsida</taxon>
        <taxon>eudicotyledons</taxon>
        <taxon>Gunneridae</taxon>
        <taxon>Pentapetalae</taxon>
        <taxon>rosids</taxon>
        <taxon>fabids</taxon>
        <taxon>Fagales</taxon>
        <taxon>Fagaceae</taxon>
        <taxon>Quercus</taxon>
    </lineage>
</organism>
<reference evidence="1" key="2">
    <citation type="submission" date="2021-01" db="UniProtKB">
        <authorList>
            <consortium name="EnsemblPlants"/>
        </authorList>
    </citation>
    <scope>IDENTIFICATION</scope>
</reference>
<dbReference type="Proteomes" id="UP000594261">
    <property type="component" value="Chromosome 11"/>
</dbReference>
<dbReference type="EMBL" id="LRBV02000011">
    <property type="status" value="NOT_ANNOTATED_CDS"/>
    <property type="molecule type" value="Genomic_DNA"/>
</dbReference>
<protein>
    <recommendedName>
        <fullName evidence="3">RNase H type-1 domain-containing protein</fullName>
    </recommendedName>
</protein>
<evidence type="ECO:0000313" key="2">
    <source>
        <dbReference type="Proteomes" id="UP000594261"/>
    </source>
</evidence>
<name>A0A7N2MVY6_QUELO</name>
<dbReference type="InParanoid" id="A0A7N2MVY6"/>
<accession>A0A7N2MVY6</accession>
<proteinExistence type="predicted"/>
<dbReference type="Gramene" id="QL11p018190:mrna">
    <property type="protein sequence ID" value="QL11p018190:mrna"/>
    <property type="gene ID" value="QL11p018190"/>
</dbReference>